<sequence>MSVLLIGGDRLGKIPENLKKIGYTTIKHISGRKYNNNSLSFVNKYDTVIVFTDYINHNLMFNLKKSVKKEEIKIIYCRRSWCHIKELLDCNNCQGCEQSKMLLL</sequence>
<dbReference type="Proteomes" id="UP000243819">
    <property type="component" value="Unassembled WGS sequence"/>
</dbReference>
<dbReference type="STRING" id="1120990.SAMN03080614_10217"/>
<dbReference type="Pfam" id="PF10087">
    <property type="entry name" value="DUF2325"/>
    <property type="match status" value="1"/>
</dbReference>
<organism evidence="2 3">
    <name type="scientific">Anaerobranca gottschalkii DSM 13577</name>
    <dbReference type="NCBI Taxonomy" id="1120990"/>
    <lineage>
        <taxon>Bacteria</taxon>
        <taxon>Bacillati</taxon>
        <taxon>Bacillota</taxon>
        <taxon>Clostridia</taxon>
        <taxon>Eubacteriales</taxon>
        <taxon>Proteinivoracaceae</taxon>
        <taxon>Anaerobranca</taxon>
    </lineage>
</organism>
<dbReference type="RefSeq" id="WP_091350526.1">
    <property type="nucleotide sequence ID" value="NZ_FOIF01000021.1"/>
</dbReference>
<evidence type="ECO:0008006" key="4">
    <source>
        <dbReference type="Google" id="ProtNLM"/>
    </source>
</evidence>
<dbReference type="OrthoDB" id="5324142at2"/>
<protein>
    <recommendedName>
        <fullName evidence="4">Dihydroorotate dehydrogenase</fullName>
    </recommendedName>
</protein>
<reference evidence="3" key="1">
    <citation type="submission" date="2016-10" db="EMBL/GenBank/DDBJ databases">
        <authorList>
            <person name="Varghese N."/>
            <person name="Submissions S."/>
        </authorList>
    </citation>
    <scope>NUCLEOTIDE SEQUENCE [LARGE SCALE GENOMIC DNA]</scope>
    <source>
        <strain evidence="3">DSM 13577</strain>
    </source>
</reference>
<dbReference type="PIRSF" id="PIRSF020408">
    <property type="entry name" value="UCP020408"/>
    <property type="match status" value="1"/>
</dbReference>
<keyword evidence="3" id="KW-1185">Reference proteome</keyword>
<dbReference type="InterPro" id="IPR016772">
    <property type="entry name" value="UCP020408"/>
</dbReference>
<comment type="similarity">
    <text evidence="1">Belongs to the UPF0751 family.</text>
</comment>
<proteinExistence type="inferred from homology"/>
<gene>
    <name evidence="2" type="ORF">SAMN03080614_10217</name>
</gene>
<evidence type="ECO:0000313" key="2">
    <source>
        <dbReference type="EMBL" id="SES92924.1"/>
    </source>
</evidence>
<name>A0A1I0AFE7_9FIRM</name>
<dbReference type="EMBL" id="FOIF01000021">
    <property type="protein sequence ID" value="SES92924.1"/>
    <property type="molecule type" value="Genomic_DNA"/>
</dbReference>
<evidence type="ECO:0000256" key="1">
    <source>
        <dbReference type="ARBA" id="ARBA00007189"/>
    </source>
</evidence>
<accession>A0A1I0AFE7</accession>
<dbReference type="AlphaFoldDB" id="A0A1I0AFE7"/>
<evidence type="ECO:0000313" key="3">
    <source>
        <dbReference type="Proteomes" id="UP000243819"/>
    </source>
</evidence>